<organism evidence="2">
    <name type="scientific">Cacopsylla melanoneura</name>
    <dbReference type="NCBI Taxonomy" id="428564"/>
    <lineage>
        <taxon>Eukaryota</taxon>
        <taxon>Metazoa</taxon>
        <taxon>Ecdysozoa</taxon>
        <taxon>Arthropoda</taxon>
        <taxon>Hexapoda</taxon>
        <taxon>Insecta</taxon>
        <taxon>Pterygota</taxon>
        <taxon>Neoptera</taxon>
        <taxon>Paraneoptera</taxon>
        <taxon>Hemiptera</taxon>
        <taxon>Sternorrhyncha</taxon>
        <taxon>Psylloidea</taxon>
        <taxon>Psyllidae</taxon>
        <taxon>Psyllinae</taxon>
        <taxon>Cacopsylla</taxon>
    </lineage>
</organism>
<dbReference type="Gene3D" id="3.10.200.10">
    <property type="entry name" value="Alpha carbonic anhydrase"/>
    <property type="match status" value="1"/>
</dbReference>
<name>A0A8D8YBW3_9HEMI</name>
<accession>A0A8D8YBW3</accession>
<dbReference type="Pfam" id="PF00194">
    <property type="entry name" value="Carb_anhydrase"/>
    <property type="match status" value="1"/>
</dbReference>
<sequence length="118" mass="13510">MELHMVFFNKDYDTSDQAQGYKDGLVVLAAFVEESEKASYQFQSIVSALPNVTMPNQHVTVADVPGNLNDMLPKNKKTKQIREASFKNRRTLMMKLFYTKLTNNKAYAKRREKGALNT</sequence>
<dbReference type="InterPro" id="IPR036398">
    <property type="entry name" value="CA_dom_sf"/>
</dbReference>
<dbReference type="InterPro" id="IPR001148">
    <property type="entry name" value="CA_dom"/>
</dbReference>
<evidence type="ECO:0000313" key="2">
    <source>
        <dbReference type="EMBL" id="CAG6725841.1"/>
    </source>
</evidence>
<protein>
    <submittedName>
        <fullName evidence="2">Carbonic anhydrase 6</fullName>
    </submittedName>
</protein>
<dbReference type="EMBL" id="HBUF01370348">
    <property type="protein sequence ID" value="CAG6725841.1"/>
    <property type="molecule type" value="Transcribed_RNA"/>
</dbReference>
<feature type="domain" description="Alpha-carbonic anhydrase" evidence="1">
    <location>
        <begin position="1"/>
        <end position="118"/>
    </location>
</feature>
<dbReference type="AlphaFoldDB" id="A0A8D8YBW3"/>
<dbReference type="SUPFAM" id="SSF51069">
    <property type="entry name" value="Carbonic anhydrase"/>
    <property type="match status" value="1"/>
</dbReference>
<dbReference type="EMBL" id="HBUF01370347">
    <property type="protein sequence ID" value="CAG6725840.1"/>
    <property type="molecule type" value="Transcribed_RNA"/>
</dbReference>
<dbReference type="PROSITE" id="PS51144">
    <property type="entry name" value="ALPHA_CA_2"/>
    <property type="match status" value="1"/>
</dbReference>
<proteinExistence type="predicted"/>
<reference evidence="2" key="1">
    <citation type="submission" date="2021-05" db="EMBL/GenBank/DDBJ databases">
        <authorList>
            <person name="Alioto T."/>
            <person name="Alioto T."/>
            <person name="Gomez Garrido J."/>
        </authorList>
    </citation>
    <scope>NUCLEOTIDE SEQUENCE</scope>
</reference>
<evidence type="ECO:0000259" key="1">
    <source>
        <dbReference type="PROSITE" id="PS51144"/>
    </source>
</evidence>